<dbReference type="Proteomes" id="UP000235162">
    <property type="component" value="Unassembled WGS sequence"/>
</dbReference>
<sequence length="98" mass="10786">MSFAQISGIFFAASITISVAEMLYLTVVSNQESFVHAYAAPLKNVVFVGIPLEVIIVISLIDGVWGKFLHISPKLVQGRYGPLEYVLPTPSCHRFHHG</sequence>
<dbReference type="RefSeq" id="WP_084197875.1">
    <property type="nucleotide sequence ID" value="NZ_BMYL01000004.1"/>
</dbReference>
<name>A0AAP8MC10_9GAMM</name>
<reference evidence="2 3" key="1">
    <citation type="submission" date="2018-01" db="EMBL/GenBank/DDBJ databases">
        <title>The draft genome sequence of Halioglobus japonicus S1-36.</title>
        <authorList>
            <person name="Du Z.-J."/>
            <person name="Shi M.-J."/>
        </authorList>
    </citation>
    <scope>NUCLEOTIDE SEQUENCE [LARGE SCALE GENOMIC DNA]</scope>
    <source>
        <strain evidence="2 3">S1-36</strain>
    </source>
</reference>
<feature type="transmembrane region" description="Helical" evidence="1">
    <location>
        <begin position="7"/>
        <end position="25"/>
    </location>
</feature>
<keyword evidence="1" id="KW-1133">Transmembrane helix</keyword>
<dbReference type="AlphaFoldDB" id="A0AAP8MC10"/>
<comment type="caution">
    <text evidence="2">The sequence shown here is derived from an EMBL/GenBank/DDBJ whole genome shotgun (WGS) entry which is preliminary data.</text>
</comment>
<evidence type="ECO:0000313" key="2">
    <source>
        <dbReference type="EMBL" id="PLW85015.1"/>
    </source>
</evidence>
<accession>A0AAP8MC10</accession>
<evidence type="ECO:0000256" key="1">
    <source>
        <dbReference type="SAM" id="Phobius"/>
    </source>
</evidence>
<gene>
    <name evidence="2" type="ORF">C0029_15885</name>
</gene>
<organism evidence="2 3">
    <name type="scientific">Halioglobus japonicus</name>
    <dbReference type="NCBI Taxonomy" id="930805"/>
    <lineage>
        <taxon>Bacteria</taxon>
        <taxon>Pseudomonadati</taxon>
        <taxon>Pseudomonadota</taxon>
        <taxon>Gammaproteobacteria</taxon>
        <taxon>Cellvibrionales</taxon>
        <taxon>Halieaceae</taxon>
        <taxon>Halioglobus</taxon>
    </lineage>
</organism>
<keyword evidence="1" id="KW-0812">Transmembrane</keyword>
<evidence type="ECO:0000313" key="3">
    <source>
        <dbReference type="Proteomes" id="UP000235162"/>
    </source>
</evidence>
<keyword evidence="3" id="KW-1185">Reference proteome</keyword>
<keyword evidence="1" id="KW-0472">Membrane</keyword>
<feature type="transmembrane region" description="Helical" evidence="1">
    <location>
        <begin position="45"/>
        <end position="65"/>
    </location>
</feature>
<proteinExistence type="predicted"/>
<protein>
    <submittedName>
        <fullName evidence="2">Uncharacterized protein</fullName>
    </submittedName>
</protein>
<dbReference type="EMBL" id="PKUR01000004">
    <property type="protein sequence ID" value="PLW85015.1"/>
    <property type="molecule type" value="Genomic_DNA"/>
</dbReference>
<dbReference type="KEGG" id="hja:BST95_01620"/>